<dbReference type="AlphaFoldDB" id="Q2SLI9"/>
<accession>Q2SLI9</accession>
<evidence type="ECO:0000313" key="2">
    <source>
        <dbReference type="Proteomes" id="UP000000238"/>
    </source>
</evidence>
<dbReference type="Proteomes" id="UP000000238">
    <property type="component" value="Chromosome"/>
</dbReference>
<dbReference type="HOGENOM" id="CLU_1935089_0_0_6"/>
<evidence type="ECO:0000313" key="1">
    <source>
        <dbReference type="EMBL" id="ABC28485.1"/>
    </source>
</evidence>
<name>Q2SLI9_HAHCH</name>
<dbReference type="EMBL" id="CP000155">
    <property type="protein sequence ID" value="ABC28485.1"/>
    <property type="molecule type" value="Genomic_DNA"/>
</dbReference>
<gene>
    <name evidence="1" type="ordered locus">HCH_01629</name>
</gene>
<protein>
    <submittedName>
        <fullName evidence="1">Uncharacterized protein</fullName>
    </submittedName>
</protein>
<reference evidence="1 2" key="1">
    <citation type="journal article" date="2005" name="Nucleic Acids Res.">
        <title>Genomic blueprint of Hahella chejuensis, a marine microbe producing an algicidal agent.</title>
        <authorList>
            <person name="Jeong H."/>
            <person name="Yim J.H."/>
            <person name="Lee C."/>
            <person name="Choi S.-H."/>
            <person name="Park Y.K."/>
            <person name="Yoon S.H."/>
            <person name="Hur C.-G."/>
            <person name="Kang H.-Y."/>
            <person name="Kim D."/>
            <person name="Lee H.H."/>
            <person name="Park K.H."/>
            <person name="Park S.-H."/>
            <person name="Park H.-S."/>
            <person name="Lee H.K."/>
            <person name="Oh T.K."/>
            <person name="Kim J.F."/>
        </authorList>
    </citation>
    <scope>NUCLEOTIDE SEQUENCE [LARGE SCALE GENOMIC DNA]</scope>
    <source>
        <strain evidence="1 2">KCTC 2396</strain>
    </source>
</reference>
<dbReference type="KEGG" id="hch:HCH_01629"/>
<keyword evidence="2" id="KW-1185">Reference proteome</keyword>
<proteinExistence type="predicted"/>
<sequence>MNVEKVMAFEGDFAADVVRNKFLEHLADSMSLISSSGSWLHCASLKETSRMIAMMRDIASGIVATAESQGLPTIAECGLELQRWCRLALDNEDLEVMRCLMPQIKKAGYELGREADRLCDNRQWKASRRE</sequence>
<dbReference type="STRING" id="349521.HCH_01629"/>
<dbReference type="OrthoDB" id="9896780at2"/>
<organism evidence="1 2">
    <name type="scientific">Hahella chejuensis (strain KCTC 2396)</name>
    <dbReference type="NCBI Taxonomy" id="349521"/>
    <lineage>
        <taxon>Bacteria</taxon>
        <taxon>Pseudomonadati</taxon>
        <taxon>Pseudomonadota</taxon>
        <taxon>Gammaproteobacteria</taxon>
        <taxon>Oceanospirillales</taxon>
        <taxon>Hahellaceae</taxon>
        <taxon>Hahella</taxon>
    </lineage>
</organism>
<dbReference type="RefSeq" id="WP_011395557.1">
    <property type="nucleotide sequence ID" value="NC_007645.1"/>
</dbReference>